<gene>
    <name evidence="2" type="ORF">EDI_082260</name>
</gene>
<keyword evidence="3" id="KW-1185">Reference proteome</keyword>
<organism evidence="3">
    <name type="scientific">Entamoeba dispar (strain ATCC PRA-260 / SAW760)</name>
    <dbReference type="NCBI Taxonomy" id="370354"/>
    <lineage>
        <taxon>Eukaryota</taxon>
        <taxon>Amoebozoa</taxon>
        <taxon>Evosea</taxon>
        <taxon>Archamoebae</taxon>
        <taxon>Mastigamoebida</taxon>
        <taxon>Entamoebidae</taxon>
        <taxon>Entamoeba</taxon>
    </lineage>
</organism>
<evidence type="ECO:0000313" key="3">
    <source>
        <dbReference type="Proteomes" id="UP000008076"/>
    </source>
</evidence>
<feature type="transmembrane region" description="Helical" evidence="1">
    <location>
        <begin position="83"/>
        <end position="101"/>
    </location>
</feature>
<proteinExistence type="predicted"/>
<keyword evidence="1" id="KW-0472">Membrane</keyword>
<name>B0ERL1_ENTDS</name>
<dbReference type="GeneID" id="5885928"/>
<protein>
    <submittedName>
        <fullName evidence="2">Uncharacterized protein</fullName>
    </submittedName>
</protein>
<feature type="transmembrane region" description="Helical" evidence="1">
    <location>
        <begin position="57"/>
        <end position="76"/>
    </location>
</feature>
<dbReference type="Proteomes" id="UP000008076">
    <property type="component" value="Unassembled WGS sequence"/>
</dbReference>
<keyword evidence="1" id="KW-1133">Transmembrane helix</keyword>
<sequence>MIILIIIIIYLLKVLTSIQILLLFNINDVWYLILSYDGTINKVTSTTSNDKCFNQNIIELFVIIMMLVSIIHIRLLTYIYKRWFLIHLLEVLLYLYYLYLIN</sequence>
<dbReference type="AlphaFoldDB" id="B0ERL1"/>
<dbReference type="VEuPathDB" id="AmoebaDB:EDI_082260"/>
<dbReference type="EMBL" id="DS550524">
    <property type="protein sequence ID" value="EDR22815.1"/>
    <property type="molecule type" value="Genomic_DNA"/>
</dbReference>
<feature type="transmembrane region" description="Helical" evidence="1">
    <location>
        <begin position="7"/>
        <end position="26"/>
    </location>
</feature>
<evidence type="ECO:0000256" key="1">
    <source>
        <dbReference type="SAM" id="Phobius"/>
    </source>
</evidence>
<evidence type="ECO:0000313" key="2">
    <source>
        <dbReference type="EMBL" id="EDR22815.1"/>
    </source>
</evidence>
<dbReference type="KEGG" id="edi:EDI_082260"/>
<keyword evidence="1" id="KW-0812">Transmembrane</keyword>
<accession>B0ERL1</accession>
<dbReference type="RefSeq" id="XP_001740737.1">
    <property type="nucleotide sequence ID" value="XM_001740685.1"/>
</dbReference>
<reference evidence="3" key="1">
    <citation type="submission" date="2007-12" db="EMBL/GenBank/DDBJ databases">
        <title>Annotation of Entamoeba dispar SAW760.</title>
        <authorList>
            <person name="Lorenzi H."/>
            <person name="Inman J."/>
            <person name="Schobel S."/>
            <person name="Amedeo P."/>
            <person name="Caler E."/>
        </authorList>
    </citation>
    <scope>NUCLEOTIDE SEQUENCE [LARGE SCALE GENOMIC DNA]</scope>
    <source>
        <strain evidence="3">ATCC PRA-260 / SAW760</strain>
    </source>
</reference>